<dbReference type="Pfam" id="PF00605">
    <property type="entry name" value="IRF"/>
    <property type="match status" value="1"/>
</dbReference>
<dbReference type="PRINTS" id="PR00267">
    <property type="entry name" value="INTFRNREGFCT"/>
</dbReference>
<keyword evidence="7" id="KW-0804">Transcription</keyword>
<gene>
    <name evidence="11" type="ORF">FSP39_000565</name>
</gene>
<keyword evidence="12" id="KW-1185">Reference proteome</keyword>
<dbReference type="AlphaFoldDB" id="A0AA89BRY1"/>
<evidence type="ECO:0000256" key="5">
    <source>
        <dbReference type="ARBA" id="ARBA00023125"/>
    </source>
</evidence>
<dbReference type="Gene3D" id="2.60.200.10">
    <property type="match status" value="1"/>
</dbReference>
<keyword evidence="9" id="KW-0472">Membrane</keyword>
<dbReference type="GO" id="GO:0000978">
    <property type="term" value="F:RNA polymerase II cis-regulatory region sequence-specific DNA binding"/>
    <property type="evidence" value="ECO:0007669"/>
    <property type="project" value="TreeGrafter"/>
</dbReference>
<dbReference type="InterPro" id="IPR017855">
    <property type="entry name" value="SMAD-like_dom_sf"/>
</dbReference>
<evidence type="ECO:0000313" key="12">
    <source>
        <dbReference type="Proteomes" id="UP001186944"/>
    </source>
</evidence>
<dbReference type="PROSITE" id="PS51507">
    <property type="entry name" value="IRF_2"/>
    <property type="match status" value="1"/>
</dbReference>
<comment type="subcellular location">
    <subcellularLocation>
        <location evidence="1">Nucleus</location>
    </subcellularLocation>
</comment>
<evidence type="ECO:0000256" key="6">
    <source>
        <dbReference type="ARBA" id="ARBA00023159"/>
    </source>
</evidence>
<dbReference type="Pfam" id="PF10401">
    <property type="entry name" value="IRF-3"/>
    <property type="match status" value="1"/>
</dbReference>
<dbReference type="SUPFAM" id="SSF46785">
    <property type="entry name" value="Winged helix' DNA-binding domain"/>
    <property type="match status" value="1"/>
</dbReference>
<keyword evidence="5" id="KW-0238">DNA-binding</keyword>
<dbReference type="GO" id="GO:0000981">
    <property type="term" value="F:DNA-binding transcription factor activity, RNA polymerase II-specific"/>
    <property type="evidence" value="ECO:0007669"/>
    <property type="project" value="TreeGrafter"/>
</dbReference>
<dbReference type="GO" id="GO:0005634">
    <property type="term" value="C:nucleus"/>
    <property type="evidence" value="ECO:0007669"/>
    <property type="project" value="UniProtKB-SubCell"/>
</dbReference>
<dbReference type="PROSITE" id="PS00601">
    <property type="entry name" value="IRF_1"/>
    <property type="match status" value="1"/>
</dbReference>
<dbReference type="InterPro" id="IPR019471">
    <property type="entry name" value="Interferon_reg_factor-3"/>
</dbReference>
<keyword evidence="2" id="KW-1017">Isopeptide bond</keyword>
<dbReference type="EMBL" id="VSWD01000012">
    <property type="protein sequence ID" value="KAK3085246.1"/>
    <property type="molecule type" value="Genomic_DNA"/>
</dbReference>
<evidence type="ECO:0000256" key="4">
    <source>
        <dbReference type="ARBA" id="ARBA00023015"/>
    </source>
</evidence>
<proteinExistence type="predicted"/>
<name>A0AA89BRY1_PINIB</name>
<dbReference type="InterPro" id="IPR008984">
    <property type="entry name" value="SMAD_FHA_dom_sf"/>
</dbReference>
<evidence type="ECO:0000256" key="7">
    <source>
        <dbReference type="ARBA" id="ARBA00023163"/>
    </source>
</evidence>
<dbReference type="GO" id="GO:0002376">
    <property type="term" value="P:immune system process"/>
    <property type="evidence" value="ECO:0007669"/>
    <property type="project" value="TreeGrafter"/>
</dbReference>
<keyword evidence="4" id="KW-0805">Transcription regulation</keyword>
<reference evidence="11" key="1">
    <citation type="submission" date="2019-08" db="EMBL/GenBank/DDBJ databases">
        <title>The improved chromosome-level genome for the pearl oyster Pinctada fucata martensii using PacBio sequencing and Hi-C.</title>
        <authorList>
            <person name="Zheng Z."/>
        </authorList>
    </citation>
    <scope>NUCLEOTIDE SEQUENCE</scope>
    <source>
        <strain evidence="11">ZZ-2019</strain>
        <tissue evidence="11">Adductor muscle</tissue>
    </source>
</reference>
<sequence length="544" mass="62362">MFPATTAVTAAKNVAHRMIFGSFYLGIQVLLGLVTFSHGLSSIKPPFKMDSQRQRMRPWLEAKVNSGSIKGLQWIDKNQMIFRVPWKHGGKHDWNEEDSLIFKEWAIHTGRYREGVDASDYPTWKTRFRCALNKLPDIQEVKTFSKLDGPEPFRAYRFLTREDALKAETLYRLSNMDFFSRSELIEIKARMGENRMSFDLTDIPRPIEDKSSPLPDIVNNLPQGAMSTQHTFNLPNLPSDLNEINIEPFKSDSLNSIKQEPMDTEAADVQAYELRIQVRYCAKEVLDRTVRNPNGCRLYYGQQVEPPIPLLQQEASCHRFILFYGRGTSKIYGNPDADQIHFPSCKSPNNFAQERHTQDLLCAFERGLLIESHNGCVYVTRKSRCVIFISSPIENDGEPFKLERDKQVKVFDFFGYFDPKLQQYTYTGKESVKPKPYFQIGFGQKLQSAKSLENSNLLISGIVYHCKAAYRLSQVTCSPLSPPIEMSNSDEYDKLLRYAHDTQRHIALGRSPLAADPVESHPATLQLFNGFTDFQQRESCAMAE</sequence>
<feature type="transmembrane region" description="Helical" evidence="9">
    <location>
        <begin position="23"/>
        <end position="43"/>
    </location>
</feature>
<dbReference type="CDD" id="cd00103">
    <property type="entry name" value="IRF"/>
    <property type="match status" value="1"/>
</dbReference>
<dbReference type="InterPro" id="IPR001346">
    <property type="entry name" value="Interferon_reg_fact_DNA-bd_dom"/>
</dbReference>
<keyword evidence="6" id="KW-0010">Activator</keyword>
<dbReference type="SMART" id="SM00348">
    <property type="entry name" value="IRF"/>
    <property type="match status" value="1"/>
</dbReference>
<dbReference type="SMART" id="SM01243">
    <property type="entry name" value="IRF-3"/>
    <property type="match status" value="1"/>
</dbReference>
<dbReference type="PANTHER" id="PTHR11949">
    <property type="entry name" value="INTERFERON REGULATORY FACTOR"/>
    <property type="match status" value="1"/>
</dbReference>
<keyword evidence="9" id="KW-0812">Transmembrane</keyword>
<dbReference type="FunFam" id="1.10.10.10:FF:000065">
    <property type="entry name" value="Interferon regulatory factor"/>
    <property type="match status" value="1"/>
</dbReference>
<dbReference type="GO" id="GO:0045893">
    <property type="term" value="P:positive regulation of DNA-templated transcription"/>
    <property type="evidence" value="ECO:0007669"/>
    <property type="project" value="UniProtKB-ARBA"/>
</dbReference>
<evidence type="ECO:0000313" key="11">
    <source>
        <dbReference type="EMBL" id="KAK3085246.1"/>
    </source>
</evidence>
<evidence type="ECO:0000256" key="3">
    <source>
        <dbReference type="ARBA" id="ARBA00022843"/>
    </source>
</evidence>
<evidence type="ECO:0000259" key="10">
    <source>
        <dbReference type="PROSITE" id="PS51507"/>
    </source>
</evidence>
<evidence type="ECO:0000256" key="9">
    <source>
        <dbReference type="SAM" id="Phobius"/>
    </source>
</evidence>
<comment type="caution">
    <text evidence="11">The sequence shown here is derived from an EMBL/GenBank/DDBJ whole genome shotgun (WGS) entry which is preliminary data.</text>
</comment>
<evidence type="ECO:0000256" key="2">
    <source>
        <dbReference type="ARBA" id="ARBA00022499"/>
    </source>
</evidence>
<keyword evidence="3" id="KW-0832">Ubl conjugation</keyword>
<evidence type="ECO:0000256" key="1">
    <source>
        <dbReference type="ARBA" id="ARBA00004123"/>
    </source>
</evidence>
<dbReference type="PANTHER" id="PTHR11949:SF53">
    <property type="entry name" value="IRF TRYPTOPHAN PENTAD REPEAT DOMAIN-CONTAINING PROTEIN"/>
    <property type="match status" value="1"/>
</dbReference>
<dbReference type="Gene3D" id="1.10.10.10">
    <property type="entry name" value="Winged helix-like DNA-binding domain superfamily/Winged helix DNA-binding domain"/>
    <property type="match status" value="1"/>
</dbReference>
<dbReference type="Proteomes" id="UP001186944">
    <property type="component" value="Unassembled WGS sequence"/>
</dbReference>
<dbReference type="InterPro" id="IPR036388">
    <property type="entry name" value="WH-like_DNA-bd_sf"/>
</dbReference>
<evidence type="ECO:0000256" key="8">
    <source>
        <dbReference type="ARBA" id="ARBA00023242"/>
    </source>
</evidence>
<dbReference type="InterPro" id="IPR019817">
    <property type="entry name" value="Interferon_reg_fac_CS"/>
</dbReference>
<feature type="domain" description="IRF tryptophan pentad repeat" evidence="10">
    <location>
        <begin position="53"/>
        <end position="160"/>
    </location>
</feature>
<organism evidence="11 12">
    <name type="scientific">Pinctada imbricata</name>
    <name type="common">Atlantic pearl-oyster</name>
    <name type="synonym">Pinctada martensii</name>
    <dbReference type="NCBI Taxonomy" id="66713"/>
    <lineage>
        <taxon>Eukaryota</taxon>
        <taxon>Metazoa</taxon>
        <taxon>Spiralia</taxon>
        <taxon>Lophotrochozoa</taxon>
        <taxon>Mollusca</taxon>
        <taxon>Bivalvia</taxon>
        <taxon>Autobranchia</taxon>
        <taxon>Pteriomorphia</taxon>
        <taxon>Pterioida</taxon>
        <taxon>Pterioidea</taxon>
        <taxon>Pteriidae</taxon>
        <taxon>Pinctada</taxon>
    </lineage>
</organism>
<accession>A0AA89BRY1</accession>
<dbReference type="SUPFAM" id="SSF49879">
    <property type="entry name" value="SMAD/FHA domain"/>
    <property type="match status" value="1"/>
</dbReference>
<protein>
    <recommendedName>
        <fullName evidence="10">IRF tryptophan pentad repeat domain-containing protein</fullName>
    </recommendedName>
</protein>
<keyword evidence="8" id="KW-0539">Nucleus</keyword>
<keyword evidence="9" id="KW-1133">Transmembrane helix</keyword>
<dbReference type="InterPro" id="IPR036390">
    <property type="entry name" value="WH_DNA-bd_sf"/>
</dbReference>